<keyword evidence="7" id="KW-0819">tRNA processing</keyword>
<dbReference type="Pfam" id="PF05625">
    <property type="entry name" value="PAXNEB"/>
    <property type="match status" value="1"/>
</dbReference>
<dbReference type="GO" id="GO:0002098">
    <property type="term" value="P:tRNA wobble uridine modification"/>
    <property type="evidence" value="ECO:0007669"/>
    <property type="project" value="InterPro"/>
</dbReference>
<dbReference type="EMBL" id="PKFO01000006">
    <property type="protein sequence ID" value="PVH22234.1"/>
    <property type="molecule type" value="Genomic_DNA"/>
</dbReference>
<comment type="similarity">
    <text evidence="4">Belongs to the ELP4 family.</text>
</comment>
<feature type="region of interest" description="Disordered" evidence="9">
    <location>
        <begin position="1"/>
        <end position="75"/>
    </location>
</feature>
<organism evidence="10 11">
    <name type="scientific">Candidozyma haemuli</name>
    <dbReference type="NCBI Taxonomy" id="45357"/>
    <lineage>
        <taxon>Eukaryota</taxon>
        <taxon>Fungi</taxon>
        <taxon>Dikarya</taxon>
        <taxon>Ascomycota</taxon>
        <taxon>Saccharomycotina</taxon>
        <taxon>Pichiomycetes</taxon>
        <taxon>Metschnikowiaceae</taxon>
        <taxon>Candidozyma</taxon>
    </lineage>
</organism>
<protein>
    <recommendedName>
        <fullName evidence="5">Elongator complex protein 4</fullName>
    </recommendedName>
</protein>
<dbReference type="RefSeq" id="XP_025343174.1">
    <property type="nucleotide sequence ID" value="XM_025488512.1"/>
</dbReference>
<dbReference type="GeneID" id="37010236"/>
<name>A0A2V1AWR4_9ASCO</name>
<comment type="caution">
    <text evidence="10">The sequence shown here is derived from an EMBL/GenBank/DDBJ whole genome shotgun (WGS) entry which is preliminary data.</text>
</comment>
<dbReference type="GO" id="GO:0005737">
    <property type="term" value="C:cytoplasm"/>
    <property type="evidence" value="ECO:0007669"/>
    <property type="project" value="UniProtKB-SubCell"/>
</dbReference>
<dbReference type="OrthoDB" id="289162at2759"/>
<evidence type="ECO:0000256" key="4">
    <source>
        <dbReference type="ARBA" id="ARBA00007573"/>
    </source>
</evidence>
<evidence type="ECO:0000256" key="5">
    <source>
        <dbReference type="ARBA" id="ARBA00020265"/>
    </source>
</evidence>
<evidence type="ECO:0000256" key="9">
    <source>
        <dbReference type="SAM" id="MobiDB-lite"/>
    </source>
</evidence>
<comment type="subcellular location">
    <subcellularLocation>
        <location evidence="2">Cytoplasm</location>
    </subcellularLocation>
    <subcellularLocation>
        <location evidence="1">Nucleus</location>
    </subcellularLocation>
</comment>
<evidence type="ECO:0000256" key="6">
    <source>
        <dbReference type="ARBA" id="ARBA00022490"/>
    </source>
</evidence>
<feature type="compositionally biased region" description="Polar residues" evidence="9">
    <location>
        <begin position="66"/>
        <end position="75"/>
    </location>
</feature>
<dbReference type="UniPathway" id="UPA00988"/>
<evidence type="ECO:0000256" key="7">
    <source>
        <dbReference type="ARBA" id="ARBA00022694"/>
    </source>
</evidence>
<evidence type="ECO:0000256" key="8">
    <source>
        <dbReference type="ARBA" id="ARBA00023242"/>
    </source>
</evidence>
<evidence type="ECO:0000313" key="10">
    <source>
        <dbReference type="EMBL" id="PVH22234.1"/>
    </source>
</evidence>
<dbReference type="InterPro" id="IPR008728">
    <property type="entry name" value="Elongator_complex_protein_4"/>
</dbReference>
<keyword evidence="6" id="KW-0963">Cytoplasm</keyword>
<proteinExistence type="inferred from homology"/>
<dbReference type="CDD" id="cd19494">
    <property type="entry name" value="Elp4"/>
    <property type="match status" value="1"/>
</dbReference>
<dbReference type="InterPro" id="IPR027417">
    <property type="entry name" value="P-loop_NTPase"/>
</dbReference>
<dbReference type="Gene3D" id="3.40.50.300">
    <property type="entry name" value="P-loop containing nucleotide triphosphate hydrolases"/>
    <property type="match status" value="1"/>
</dbReference>
<dbReference type="PANTHER" id="PTHR12896:SF1">
    <property type="entry name" value="ELONGATOR COMPLEX PROTEIN 4"/>
    <property type="match status" value="1"/>
</dbReference>
<sequence length="413" mass="45289">MSFRKRSEPLVPGRGIPRGSPTVPGRAPLAGRAPPGAALGRVPAAATPKKPETRDIIAENPGVRPSVSNSEPTVSTGCPDLDKLLIHSGLPLGHSLIVEESGTTDYSSVLLRAFAAQGIIHSRLEKGKDHCHVIAIGVPAAWANNLPGVYKGSSKDQKKARIAADSSKVSVSNMADKDLKIAWRYGLKNQNNPEEEPETPDSHLENYTTQFDITQRLIPGASPQEISFVPLSNHFQSVVAQIKSIIQSQLENSPSKVIRLVMPSFLNPSLYPPQASASTFIIPFFHSLQSLLRQYQSNVALIASLPLDLYPRGSVLTQFFESLADGVVHLQPFNRDMELLIEKAYKNEPSKIQQGFVNIIKVPILSAKGMMMIRNGEYAFKNGRKNFEIEEWGIPVEDDTPDDQQQTTQNVDF</sequence>
<reference evidence="10 11" key="1">
    <citation type="submission" date="2017-12" db="EMBL/GenBank/DDBJ databases">
        <title>Genome Sequence of a Multidrug-Resistant Candida haemulonii Isolate from a Patient with Chronic Leg Ulcers in Israel.</title>
        <authorList>
            <person name="Chow N.A."/>
            <person name="Gade L."/>
            <person name="Batra D."/>
            <person name="Rowe L.A."/>
            <person name="Ben-Ami R."/>
            <person name="Loparev V.N."/>
            <person name="Litvintseva A.P."/>
        </authorList>
    </citation>
    <scope>NUCLEOTIDE SEQUENCE [LARGE SCALE GENOMIC DNA]</scope>
    <source>
        <strain evidence="10 11">B11899</strain>
    </source>
</reference>
<feature type="compositionally biased region" description="Low complexity" evidence="9">
    <location>
        <begin position="23"/>
        <end position="46"/>
    </location>
</feature>
<dbReference type="PANTHER" id="PTHR12896">
    <property type="entry name" value="PAX6 NEIGHBOR PROTEIN PAXNEB"/>
    <property type="match status" value="1"/>
</dbReference>
<gene>
    <name evidence="10" type="ORF">CXQ85_004906</name>
</gene>
<comment type="pathway">
    <text evidence="3">tRNA modification; 5-methoxycarbonylmethyl-2-thiouridine-tRNA biosynthesis.</text>
</comment>
<dbReference type="VEuPathDB" id="FungiDB:CXQ85_004906"/>
<evidence type="ECO:0000256" key="2">
    <source>
        <dbReference type="ARBA" id="ARBA00004496"/>
    </source>
</evidence>
<dbReference type="GO" id="GO:0008023">
    <property type="term" value="C:transcription elongation factor complex"/>
    <property type="evidence" value="ECO:0007669"/>
    <property type="project" value="TreeGrafter"/>
</dbReference>
<accession>A0A2V1AWR4</accession>
<dbReference type="AlphaFoldDB" id="A0A2V1AWR4"/>
<evidence type="ECO:0000256" key="1">
    <source>
        <dbReference type="ARBA" id="ARBA00004123"/>
    </source>
</evidence>
<dbReference type="Proteomes" id="UP000244309">
    <property type="component" value="Unassembled WGS sequence"/>
</dbReference>
<evidence type="ECO:0000313" key="11">
    <source>
        <dbReference type="Proteomes" id="UP000244309"/>
    </source>
</evidence>
<keyword evidence="11" id="KW-1185">Reference proteome</keyword>
<evidence type="ECO:0000256" key="3">
    <source>
        <dbReference type="ARBA" id="ARBA00005043"/>
    </source>
</evidence>
<dbReference type="GO" id="GO:0033588">
    <property type="term" value="C:elongator holoenzyme complex"/>
    <property type="evidence" value="ECO:0007669"/>
    <property type="project" value="InterPro"/>
</dbReference>
<keyword evidence="8" id="KW-0539">Nucleus</keyword>
<dbReference type="STRING" id="45357.A0A2V1AWR4"/>